<proteinExistence type="predicted"/>
<sequence>MSSPASPPDKEVLKLLLPLRYDGKTVIKCNQFISQLLIYWQVMLSLLNGDAYTWATLIFSQLMAVQVGVQGAVMPFANIKDFLMVFKSHFGNLDDAAAAQVELTKLCSDKSMCERRTAAEFSTLFRGPADCSGYGDLELRDKYLSGILSRVYRKIELKTFTMWEAANKRTTEVKQNINISWARQFKLNSFFSPQGGACGGARDSAPRSQGTLASINVAISKGDFPSSCCGKKGYRCFECPDSATSTPIASSLAGTSAASAKSKQSELADLMAQMKLMRKELKHYWAMKEEGF</sequence>
<dbReference type="RefSeq" id="XP_024339340.1">
    <property type="nucleotide sequence ID" value="XM_024480706.1"/>
</dbReference>
<evidence type="ECO:0000313" key="2">
    <source>
        <dbReference type="Proteomes" id="UP000194127"/>
    </source>
</evidence>
<dbReference type="Proteomes" id="UP000194127">
    <property type="component" value="Unassembled WGS sequence"/>
</dbReference>
<dbReference type="AlphaFoldDB" id="A0A1X6N251"/>
<evidence type="ECO:0000313" key="1">
    <source>
        <dbReference type="EMBL" id="OSX62546.1"/>
    </source>
</evidence>
<reference evidence="1 2" key="1">
    <citation type="submission" date="2017-04" db="EMBL/GenBank/DDBJ databases">
        <title>Genome Sequence of the Model Brown-Rot Fungus Postia placenta SB12.</title>
        <authorList>
            <consortium name="DOE Joint Genome Institute"/>
            <person name="Gaskell J."/>
            <person name="Kersten P."/>
            <person name="Larrondo L.F."/>
            <person name="Canessa P."/>
            <person name="Martinez D."/>
            <person name="Hibbett D."/>
            <person name="Schmoll M."/>
            <person name="Kubicek C.P."/>
            <person name="Martinez A.T."/>
            <person name="Yadav J."/>
            <person name="Master E."/>
            <person name="Magnuson J.K."/>
            <person name="James T."/>
            <person name="Yaver D."/>
            <person name="Berka R."/>
            <person name="Labutti K."/>
            <person name="Lipzen A."/>
            <person name="Aerts A."/>
            <person name="Barry K."/>
            <person name="Henrissat B."/>
            <person name="Blanchette R."/>
            <person name="Grigoriev I."/>
            <person name="Cullen D."/>
        </authorList>
    </citation>
    <scope>NUCLEOTIDE SEQUENCE [LARGE SCALE GENOMIC DNA]</scope>
    <source>
        <strain evidence="1 2">MAD-698-R-SB12</strain>
    </source>
</reference>
<accession>A0A1X6N251</accession>
<organism evidence="1 2">
    <name type="scientific">Postia placenta MAD-698-R-SB12</name>
    <dbReference type="NCBI Taxonomy" id="670580"/>
    <lineage>
        <taxon>Eukaryota</taxon>
        <taxon>Fungi</taxon>
        <taxon>Dikarya</taxon>
        <taxon>Basidiomycota</taxon>
        <taxon>Agaricomycotina</taxon>
        <taxon>Agaricomycetes</taxon>
        <taxon>Polyporales</taxon>
        <taxon>Adustoporiaceae</taxon>
        <taxon>Rhodonia</taxon>
    </lineage>
</organism>
<dbReference type="GeneID" id="36325656"/>
<dbReference type="EMBL" id="KZ110596">
    <property type="protein sequence ID" value="OSX62546.1"/>
    <property type="molecule type" value="Genomic_DNA"/>
</dbReference>
<gene>
    <name evidence="1" type="ORF">POSPLADRAFT_1055923</name>
</gene>
<name>A0A1X6N251_9APHY</name>
<evidence type="ECO:0008006" key="3">
    <source>
        <dbReference type="Google" id="ProtNLM"/>
    </source>
</evidence>
<dbReference type="OrthoDB" id="3064660at2759"/>
<protein>
    <recommendedName>
        <fullName evidence="3">Retrotransposon gag domain-containing protein</fullName>
    </recommendedName>
</protein>
<keyword evidence="2" id="KW-1185">Reference proteome</keyword>